<keyword evidence="2" id="KW-0680">Restriction system</keyword>
<comment type="caution">
    <text evidence="5">The sequence shown here is derived from an EMBL/GenBank/DDBJ whole genome shotgun (WGS) entry which is preliminary data.</text>
</comment>
<dbReference type="PANTHER" id="PTHR30408">
    <property type="entry name" value="TYPE-1 RESTRICTION ENZYME ECOKI SPECIFICITY PROTEIN"/>
    <property type="match status" value="1"/>
</dbReference>
<dbReference type="AlphaFoldDB" id="A0A2T5XU40"/>
<keyword evidence="3" id="KW-0238">DNA-binding</keyword>
<dbReference type="GO" id="GO:0009307">
    <property type="term" value="P:DNA restriction-modification system"/>
    <property type="evidence" value="ECO:0007669"/>
    <property type="project" value="UniProtKB-KW"/>
</dbReference>
<dbReference type="EMBL" id="QBKG01000007">
    <property type="protein sequence ID" value="PTX06444.1"/>
    <property type="molecule type" value="Genomic_DNA"/>
</dbReference>
<proteinExistence type="inferred from homology"/>
<gene>
    <name evidence="5" type="ORF">C8P65_107102</name>
</gene>
<dbReference type="CDD" id="cd17291">
    <property type="entry name" value="RMtype1_S_MgeORF438P-TRD-CR_like"/>
    <property type="match status" value="1"/>
</dbReference>
<dbReference type="InterPro" id="IPR044946">
    <property type="entry name" value="Restrct_endonuc_typeI_TRD_sf"/>
</dbReference>
<organism evidence="5 6">
    <name type="scientific">Capnocytophaga leadbetteri</name>
    <dbReference type="NCBI Taxonomy" id="327575"/>
    <lineage>
        <taxon>Bacteria</taxon>
        <taxon>Pseudomonadati</taxon>
        <taxon>Bacteroidota</taxon>
        <taxon>Flavobacteriia</taxon>
        <taxon>Flavobacteriales</taxon>
        <taxon>Flavobacteriaceae</taxon>
        <taxon>Capnocytophaga</taxon>
    </lineage>
</organism>
<protein>
    <submittedName>
        <fullName evidence="5">Type I restriction modification DNA specificity protein</fullName>
    </submittedName>
</protein>
<feature type="domain" description="Type I restriction modification DNA specificity" evidence="4">
    <location>
        <begin position="34"/>
        <end position="188"/>
    </location>
</feature>
<evidence type="ECO:0000256" key="1">
    <source>
        <dbReference type="ARBA" id="ARBA00010923"/>
    </source>
</evidence>
<comment type="similarity">
    <text evidence="1">Belongs to the type-I restriction system S methylase family.</text>
</comment>
<dbReference type="Proteomes" id="UP000243985">
    <property type="component" value="Unassembled WGS sequence"/>
</dbReference>
<evidence type="ECO:0000313" key="5">
    <source>
        <dbReference type="EMBL" id="PTX06444.1"/>
    </source>
</evidence>
<name>A0A2T5XU40_9FLAO</name>
<accession>A0A2T5XU40</accession>
<reference evidence="5 6" key="1">
    <citation type="submission" date="2018-04" db="EMBL/GenBank/DDBJ databases">
        <title>Genomic Encyclopedia of Archaeal and Bacterial Type Strains, Phase II (KMG-II): from individual species to whole genera.</title>
        <authorList>
            <person name="Goeker M."/>
        </authorList>
    </citation>
    <scope>NUCLEOTIDE SEQUENCE [LARGE SCALE GENOMIC DNA]</scope>
    <source>
        <strain evidence="5 6">DSM 22902</strain>
    </source>
</reference>
<evidence type="ECO:0000256" key="3">
    <source>
        <dbReference type="ARBA" id="ARBA00023125"/>
    </source>
</evidence>
<evidence type="ECO:0000313" key="6">
    <source>
        <dbReference type="Proteomes" id="UP000243985"/>
    </source>
</evidence>
<evidence type="ECO:0000256" key="2">
    <source>
        <dbReference type="ARBA" id="ARBA00022747"/>
    </source>
</evidence>
<dbReference type="Pfam" id="PF01420">
    <property type="entry name" value="Methylase_S"/>
    <property type="match status" value="1"/>
</dbReference>
<dbReference type="InterPro" id="IPR052021">
    <property type="entry name" value="Type-I_RS_S_subunit"/>
</dbReference>
<evidence type="ECO:0000259" key="4">
    <source>
        <dbReference type="Pfam" id="PF01420"/>
    </source>
</evidence>
<dbReference type="SUPFAM" id="SSF116734">
    <property type="entry name" value="DNA methylase specificity domain"/>
    <property type="match status" value="1"/>
</dbReference>
<dbReference type="InterPro" id="IPR000055">
    <property type="entry name" value="Restrct_endonuc_typeI_TRD"/>
</dbReference>
<sequence length="201" mass="22796">MFLTNLSEVTGKRWNAFETKNRKLKLGDGNYPNKTLKHLAYLLKGQSVTSNEIKKGDYPVIAGGQISPYTHNRYNFKGNVITISASGAYSGYVWYHNYPIFASDCTVVFSKEESEITTLYLSEILKLKQKEIYNLQQGAGQPHVYARDLEKINIPIPSLQKQNEIAVHISKIRSKANALKKEGKEILEQAKQEVERMILGN</sequence>
<dbReference type="Gene3D" id="3.90.220.20">
    <property type="entry name" value="DNA methylase specificity domains"/>
    <property type="match status" value="1"/>
</dbReference>
<dbReference type="GO" id="GO:0003677">
    <property type="term" value="F:DNA binding"/>
    <property type="evidence" value="ECO:0007669"/>
    <property type="project" value="UniProtKB-KW"/>
</dbReference>
<dbReference type="PANTHER" id="PTHR30408:SF12">
    <property type="entry name" value="TYPE I RESTRICTION ENZYME MJAVIII SPECIFICITY SUBUNIT"/>
    <property type="match status" value="1"/>
</dbReference>